<gene>
    <name evidence="2" type="ORF">SDC9_67754</name>
</gene>
<sequence length="180" mass="21151">MERHGIEWEKLGTHNEHLSVLDKKKEFRIQEIQELDSKLDDLRQKKMDINAVENIAIQKVPLSSKVMLDRDDYEALATAAEKLVVQEKKESKFRTLLNRAEKKIEELQSKIGELLDTIRSLRGELNKYKDDSIMDRLDRSKLQSENRALKKQNNLFRSIIEENGLAHLLRQKTKSRDEAR</sequence>
<name>A0A644XYJ6_9ZZZZ</name>
<feature type="coiled-coil region" evidence="1">
    <location>
        <begin position="25"/>
        <end position="52"/>
    </location>
</feature>
<protein>
    <recommendedName>
        <fullName evidence="3">Chromosome partition protein Smc</fullName>
    </recommendedName>
</protein>
<organism evidence="2">
    <name type="scientific">bioreactor metagenome</name>
    <dbReference type="NCBI Taxonomy" id="1076179"/>
    <lineage>
        <taxon>unclassified sequences</taxon>
        <taxon>metagenomes</taxon>
        <taxon>ecological metagenomes</taxon>
    </lineage>
</organism>
<evidence type="ECO:0000256" key="1">
    <source>
        <dbReference type="SAM" id="Coils"/>
    </source>
</evidence>
<comment type="caution">
    <text evidence="2">The sequence shown here is derived from an EMBL/GenBank/DDBJ whole genome shotgun (WGS) entry which is preliminary data.</text>
</comment>
<evidence type="ECO:0000313" key="2">
    <source>
        <dbReference type="EMBL" id="MPM21310.1"/>
    </source>
</evidence>
<dbReference type="EMBL" id="VSSQ01003565">
    <property type="protein sequence ID" value="MPM21310.1"/>
    <property type="molecule type" value="Genomic_DNA"/>
</dbReference>
<reference evidence="2" key="1">
    <citation type="submission" date="2019-08" db="EMBL/GenBank/DDBJ databases">
        <authorList>
            <person name="Kucharzyk K."/>
            <person name="Murdoch R.W."/>
            <person name="Higgins S."/>
            <person name="Loffler F."/>
        </authorList>
    </citation>
    <scope>NUCLEOTIDE SEQUENCE</scope>
</reference>
<evidence type="ECO:0008006" key="3">
    <source>
        <dbReference type="Google" id="ProtNLM"/>
    </source>
</evidence>
<feature type="coiled-coil region" evidence="1">
    <location>
        <begin position="90"/>
        <end position="131"/>
    </location>
</feature>
<keyword evidence="1" id="KW-0175">Coiled coil</keyword>
<proteinExistence type="predicted"/>
<accession>A0A644XYJ6</accession>
<dbReference type="AlphaFoldDB" id="A0A644XYJ6"/>